<dbReference type="STRING" id="1618481.US54_C0011G0010"/>
<reference evidence="9 10" key="1">
    <citation type="journal article" date="2015" name="Nature">
        <title>rRNA introns, odd ribosomes, and small enigmatic genomes across a large radiation of phyla.</title>
        <authorList>
            <person name="Brown C.T."/>
            <person name="Hug L.A."/>
            <person name="Thomas B.C."/>
            <person name="Sharon I."/>
            <person name="Castelle C.J."/>
            <person name="Singh A."/>
            <person name="Wilkins M.J."/>
            <person name="Williams K.H."/>
            <person name="Banfield J.F."/>
        </authorList>
    </citation>
    <scope>NUCLEOTIDE SEQUENCE [LARGE SCALE GENOMIC DNA]</scope>
</reference>
<evidence type="ECO:0000256" key="5">
    <source>
        <dbReference type="ARBA" id="ARBA00022989"/>
    </source>
</evidence>
<keyword evidence="4 7" id="KW-0812">Transmembrane</keyword>
<dbReference type="EMBL" id="LBTJ01000011">
    <property type="protein sequence ID" value="KKQ38389.1"/>
    <property type="molecule type" value="Genomic_DNA"/>
</dbReference>
<feature type="domain" description="ArnT-like N-terminal" evidence="8">
    <location>
        <begin position="118"/>
        <end position="229"/>
    </location>
</feature>
<accession>A0A0G0JNC0</accession>
<evidence type="ECO:0000256" key="2">
    <source>
        <dbReference type="ARBA" id="ARBA00022676"/>
    </source>
</evidence>
<feature type="transmembrane region" description="Helical" evidence="7">
    <location>
        <begin position="358"/>
        <end position="375"/>
    </location>
</feature>
<feature type="transmembrane region" description="Helical" evidence="7">
    <location>
        <begin position="267"/>
        <end position="288"/>
    </location>
</feature>
<feature type="transmembrane region" description="Helical" evidence="7">
    <location>
        <begin position="228"/>
        <end position="251"/>
    </location>
</feature>
<keyword evidence="3" id="KW-0808">Transferase</keyword>
<evidence type="ECO:0000256" key="4">
    <source>
        <dbReference type="ARBA" id="ARBA00022692"/>
    </source>
</evidence>
<dbReference type="Pfam" id="PF02366">
    <property type="entry name" value="PMT"/>
    <property type="match status" value="1"/>
</dbReference>
<dbReference type="GO" id="GO:0016020">
    <property type="term" value="C:membrane"/>
    <property type="evidence" value="ECO:0007669"/>
    <property type="project" value="InterPro"/>
</dbReference>
<dbReference type="GO" id="GO:0000030">
    <property type="term" value="F:mannosyltransferase activity"/>
    <property type="evidence" value="ECO:0007669"/>
    <property type="project" value="InterPro"/>
</dbReference>
<sequence length="402" mass="47279">MIAEYLKKYFTSRVVISILFFYFIFLLLLQISVHWRDYSRPFRKDFLYTLYYHSQWVDPESKYGIGDDGLYQVAGHTLATKHEFFTINPEMPPLAKYLYGYSILFFGNGEAAALLFFCAALICFYFVAKQLIQNAILQITALIFFITDPLLFGQSFITLLDLPQLLFLLMHVLVLFALMNKGISRRNERLLFIIAGVTLGLFISVKIAFLSVIILLADLIVLIRLKKIWFLVPICIISAVVYISAYCMYFIQGHSLIEFLKNQKWMVYFYLSSNIKPVYGTVFTALFFGKIIGWSEQSQWTRIAEWTILWSAYLILFCVTMIRFILKKTIFNTKELYLLSISTGLLVAFCFLPFFTRYLVLVLPFLIIFFIRFLEKSRLTQWFKYSTIILAFCIHYYIFWSI</sequence>
<evidence type="ECO:0000313" key="9">
    <source>
        <dbReference type="EMBL" id="KKQ38389.1"/>
    </source>
</evidence>
<keyword evidence="6 7" id="KW-0472">Membrane</keyword>
<evidence type="ECO:0000256" key="3">
    <source>
        <dbReference type="ARBA" id="ARBA00022679"/>
    </source>
</evidence>
<evidence type="ECO:0000256" key="6">
    <source>
        <dbReference type="ARBA" id="ARBA00023136"/>
    </source>
</evidence>
<comment type="caution">
    <text evidence="9">The sequence shown here is derived from an EMBL/GenBank/DDBJ whole genome shotgun (WGS) entry which is preliminary data.</text>
</comment>
<evidence type="ECO:0000313" key="10">
    <source>
        <dbReference type="Proteomes" id="UP000034471"/>
    </source>
</evidence>
<feature type="transmembrane region" description="Helical" evidence="7">
    <location>
        <begin position="98"/>
        <end position="128"/>
    </location>
</feature>
<organism evidence="9 10">
    <name type="scientific">Candidatus Roizmanbacteria bacterium GW2011_GWA2_37_7</name>
    <dbReference type="NCBI Taxonomy" id="1618481"/>
    <lineage>
        <taxon>Bacteria</taxon>
        <taxon>Candidatus Roizmaniibacteriota</taxon>
    </lineage>
</organism>
<name>A0A0G0JNC0_9BACT</name>
<evidence type="ECO:0000259" key="8">
    <source>
        <dbReference type="Pfam" id="PF02366"/>
    </source>
</evidence>
<dbReference type="InterPro" id="IPR003342">
    <property type="entry name" value="ArnT-like_N"/>
</dbReference>
<dbReference type="GO" id="GO:0012505">
    <property type="term" value="C:endomembrane system"/>
    <property type="evidence" value="ECO:0007669"/>
    <property type="project" value="UniProtKB-SubCell"/>
</dbReference>
<feature type="transmembrane region" description="Helical" evidence="7">
    <location>
        <begin position="382"/>
        <end position="400"/>
    </location>
</feature>
<comment type="subcellular location">
    <subcellularLocation>
        <location evidence="1">Endomembrane system</location>
        <topology evidence="1">Multi-pass membrane protein</topology>
    </subcellularLocation>
</comment>
<keyword evidence="2" id="KW-0328">Glycosyltransferase</keyword>
<evidence type="ECO:0000256" key="7">
    <source>
        <dbReference type="SAM" id="Phobius"/>
    </source>
</evidence>
<dbReference type="GO" id="GO:0006493">
    <property type="term" value="P:protein O-linked glycosylation"/>
    <property type="evidence" value="ECO:0007669"/>
    <property type="project" value="InterPro"/>
</dbReference>
<feature type="transmembrane region" description="Helical" evidence="7">
    <location>
        <begin position="308"/>
        <end position="326"/>
    </location>
</feature>
<evidence type="ECO:0000256" key="1">
    <source>
        <dbReference type="ARBA" id="ARBA00004127"/>
    </source>
</evidence>
<protein>
    <recommendedName>
        <fullName evidence="8">ArnT-like N-terminal domain-containing protein</fullName>
    </recommendedName>
</protein>
<keyword evidence="5 7" id="KW-1133">Transmembrane helix</keyword>
<feature type="transmembrane region" description="Helical" evidence="7">
    <location>
        <begin position="135"/>
        <end position="156"/>
    </location>
</feature>
<dbReference type="Proteomes" id="UP000034471">
    <property type="component" value="Unassembled WGS sequence"/>
</dbReference>
<dbReference type="AlphaFoldDB" id="A0A0G0JNC0"/>
<proteinExistence type="predicted"/>
<feature type="transmembrane region" description="Helical" evidence="7">
    <location>
        <begin position="190"/>
        <end position="216"/>
    </location>
</feature>
<feature type="transmembrane region" description="Helical" evidence="7">
    <location>
        <begin position="162"/>
        <end position="178"/>
    </location>
</feature>
<gene>
    <name evidence="9" type="ORF">US54_C0011G0010</name>
</gene>
<feature type="transmembrane region" description="Helical" evidence="7">
    <location>
        <begin position="12"/>
        <end position="33"/>
    </location>
</feature>